<keyword evidence="2" id="KW-1185">Reference proteome</keyword>
<organism evidence="1 2">
    <name type="scientific">Amanita muscaria (strain Koide BX008)</name>
    <dbReference type="NCBI Taxonomy" id="946122"/>
    <lineage>
        <taxon>Eukaryota</taxon>
        <taxon>Fungi</taxon>
        <taxon>Dikarya</taxon>
        <taxon>Basidiomycota</taxon>
        <taxon>Agaricomycotina</taxon>
        <taxon>Agaricomycetes</taxon>
        <taxon>Agaricomycetidae</taxon>
        <taxon>Agaricales</taxon>
        <taxon>Pluteineae</taxon>
        <taxon>Amanitaceae</taxon>
        <taxon>Amanita</taxon>
    </lineage>
</organism>
<dbReference type="EMBL" id="KN818333">
    <property type="protein sequence ID" value="KIL58631.1"/>
    <property type="molecule type" value="Genomic_DNA"/>
</dbReference>
<name>A0A0C2WPJ1_AMAMK</name>
<evidence type="ECO:0000313" key="1">
    <source>
        <dbReference type="EMBL" id="KIL58631.1"/>
    </source>
</evidence>
<evidence type="ECO:0000313" key="2">
    <source>
        <dbReference type="Proteomes" id="UP000054549"/>
    </source>
</evidence>
<proteinExistence type="predicted"/>
<accession>A0A0C2WPJ1</accession>
<reference evidence="1 2" key="1">
    <citation type="submission" date="2014-04" db="EMBL/GenBank/DDBJ databases">
        <title>Evolutionary Origins and Diversification of the Mycorrhizal Mutualists.</title>
        <authorList>
            <consortium name="DOE Joint Genome Institute"/>
            <consortium name="Mycorrhizal Genomics Consortium"/>
            <person name="Kohler A."/>
            <person name="Kuo A."/>
            <person name="Nagy L.G."/>
            <person name="Floudas D."/>
            <person name="Copeland A."/>
            <person name="Barry K.W."/>
            <person name="Cichocki N."/>
            <person name="Veneault-Fourrey C."/>
            <person name="LaButti K."/>
            <person name="Lindquist E.A."/>
            <person name="Lipzen A."/>
            <person name="Lundell T."/>
            <person name="Morin E."/>
            <person name="Murat C."/>
            <person name="Riley R."/>
            <person name="Ohm R."/>
            <person name="Sun H."/>
            <person name="Tunlid A."/>
            <person name="Henrissat B."/>
            <person name="Grigoriev I.V."/>
            <person name="Hibbett D.S."/>
            <person name="Martin F."/>
        </authorList>
    </citation>
    <scope>NUCLEOTIDE SEQUENCE [LARGE SCALE GENOMIC DNA]</scope>
    <source>
        <strain evidence="1 2">Koide BX008</strain>
    </source>
</reference>
<dbReference type="Proteomes" id="UP000054549">
    <property type="component" value="Unassembled WGS sequence"/>
</dbReference>
<gene>
    <name evidence="1" type="ORF">M378DRAFT_170380</name>
</gene>
<sequence>MCWDLEAKLPVGLNIYALRPNSPKIIRSGMGSLNVVICFEHRASFSSLE</sequence>
<protein>
    <submittedName>
        <fullName evidence="1">Uncharacterized protein</fullName>
    </submittedName>
</protein>
<dbReference type="HOGENOM" id="CLU_3142725_0_0_1"/>
<dbReference type="InParanoid" id="A0A0C2WPJ1"/>
<dbReference type="AlphaFoldDB" id="A0A0C2WPJ1"/>